<dbReference type="EMBL" id="BAABBX010000017">
    <property type="protein sequence ID" value="GAA4194809.1"/>
    <property type="molecule type" value="Genomic_DNA"/>
</dbReference>
<feature type="transmembrane region" description="Helical" evidence="8">
    <location>
        <begin position="80"/>
        <end position="100"/>
    </location>
</feature>
<feature type="transmembrane region" description="Helical" evidence="8">
    <location>
        <begin position="212"/>
        <end position="235"/>
    </location>
</feature>
<evidence type="ECO:0000256" key="4">
    <source>
        <dbReference type="ARBA" id="ARBA00022475"/>
    </source>
</evidence>
<dbReference type="SUPFAM" id="SSF81345">
    <property type="entry name" value="ABC transporter involved in vitamin B12 uptake, BtuC"/>
    <property type="match status" value="1"/>
</dbReference>
<dbReference type="InterPro" id="IPR000522">
    <property type="entry name" value="ABC_transptr_permease_BtuC"/>
</dbReference>
<dbReference type="InterPro" id="IPR037294">
    <property type="entry name" value="ABC_BtuC-like"/>
</dbReference>
<feature type="transmembrane region" description="Helical" evidence="8">
    <location>
        <begin position="327"/>
        <end position="344"/>
    </location>
</feature>
<dbReference type="Proteomes" id="UP001500213">
    <property type="component" value="Unassembled WGS sequence"/>
</dbReference>
<keyword evidence="3" id="KW-0813">Transport</keyword>
<evidence type="ECO:0000256" key="5">
    <source>
        <dbReference type="ARBA" id="ARBA00022692"/>
    </source>
</evidence>
<feature type="transmembrane region" description="Helical" evidence="8">
    <location>
        <begin position="138"/>
        <end position="156"/>
    </location>
</feature>
<gene>
    <name evidence="9" type="ORF">GCM10022288_30760</name>
</gene>
<evidence type="ECO:0000256" key="1">
    <source>
        <dbReference type="ARBA" id="ARBA00004651"/>
    </source>
</evidence>
<feature type="transmembrane region" description="Helical" evidence="8">
    <location>
        <begin position="112"/>
        <end position="132"/>
    </location>
</feature>
<keyword evidence="7 8" id="KW-0472">Membrane</keyword>
<dbReference type="Gene3D" id="1.10.3470.10">
    <property type="entry name" value="ABC transporter involved in vitamin B12 uptake, BtuC"/>
    <property type="match status" value="1"/>
</dbReference>
<accession>A0ABP8B0C5</accession>
<keyword evidence="4" id="KW-1003">Cell membrane</keyword>
<evidence type="ECO:0000256" key="7">
    <source>
        <dbReference type="ARBA" id="ARBA00023136"/>
    </source>
</evidence>
<reference evidence="10" key="1">
    <citation type="journal article" date="2019" name="Int. J. Syst. Evol. Microbiol.">
        <title>The Global Catalogue of Microorganisms (GCM) 10K type strain sequencing project: providing services to taxonomists for standard genome sequencing and annotation.</title>
        <authorList>
            <consortium name="The Broad Institute Genomics Platform"/>
            <consortium name="The Broad Institute Genome Sequencing Center for Infectious Disease"/>
            <person name="Wu L."/>
            <person name="Ma J."/>
        </authorList>
    </citation>
    <scope>NUCLEOTIDE SEQUENCE [LARGE SCALE GENOMIC DNA]</scope>
    <source>
        <strain evidence="10">JCM 17593</strain>
    </source>
</reference>
<feature type="transmembrane region" description="Helical" evidence="8">
    <location>
        <begin position="256"/>
        <end position="283"/>
    </location>
</feature>
<keyword evidence="5 8" id="KW-0812">Transmembrane</keyword>
<evidence type="ECO:0000256" key="8">
    <source>
        <dbReference type="SAM" id="Phobius"/>
    </source>
</evidence>
<feature type="transmembrane region" description="Helical" evidence="8">
    <location>
        <begin position="295"/>
        <end position="315"/>
    </location>
</feature>
<evidence type="ECO:0000256" key="6">
    <source>
        <dbReference type="ARBA" id="ARBA00022989"/>
    </source>
</evidence>
<feature type="transmembrane region" description="Helical" evidence="8">
    <location>
        <begin position="168"/>
        <end position="192"/>
    </location>
</feature>
<name>A0ABP8B0C5_9MICO</name>
<evidence type="ECO:0000313" key="9">
    <source>
        <dbReference type="EMBL" id="GAA4194809.1"/>
    </source>
</evidence>
<sequence>MTVLSRGPERTRVARLGPATALWRPRTVVVCALLLLALAVALLVALSVSVNFVPPARVIATVFGHGTPAERLIVGELRMPRALVGAVVGLALGLSGALFQSVTRNPLGSPDVIGFDTGAATGALVAMLFAGGGVVPTSVSAVLGGVCTAVLVLLLAQRGRSVAPLRLVLVGIGIGATLAAVNSMLIVGAQVYDAQSAAVWLVGNLAGRGWDRLVVLGPVVAVALVLALLVGRSLAVAEFADDRAASLGVAPDRVRLLAVGIGVLLASAAVATAGPIAFIALAAPQVARRLTRATGPNLLASGLTGAVFLVLTDWAAREAFQPRQLPVGVLTGVVGGLYLIWLLGREWGASRPGAARGGRL</sequence>
<comment type="caution">
    <text evidence="9">The sequence shown here is derived from an EMBL/GenBank/DDBJ whole genome shotgun (WGS) entry which is preliminary data.</text>
</comment>
<comment type="subcellular location">
    <subcellularLocation>
        <location evidence="1">Cell membrane</location>
        <topology evidence="1">Multi-pass membrane protein</topology>
    </subcellularLocation>
</comment>
<evidence type="ECO:0000256" key="2">
    <source>
        <dbReference type="ARBA" id="ARBA00007935"/>
    </source>
</evidence>
<dbReference type="Pfam" id="PF01032">
    <property type="entry name" value="FecCD"/>
    <property type="match status" value="1"/>
</dbReference>
<proteinExistence type="inferred from homology"/>
<dbReference type="CDD" id="cd06550">
    <property type="entry name" value="TM_ABC_iron-siderophores_like"/>
    <property type="match status" value="1"/>
</dbReference>
<dbReference type="PANTHER" id="PTHR30472:SF24">
    <property type="entry name" value="FERRIC ENTEROBACTIN TRANSPORT SYSTEM PERMEASE PROTEIN FEPG"/>
    <property type="match status" value="1"/>
</dbReference>
<evidence type="ECO:0000313" key="10">
    <source>
        <dbReference type="Proteomes" id="UP001500213"/>
    </source>
</evidence>
<organism evidence="9 10">
    <name type="scientific">Gryllotalpicola kribbensis</name>
    <dbReference type="NCBI Taxonomy" id="993084"/>
    <lineage>
        <taxon>Bacteria</taxon>
        <taxon>Bacillati</taxon>
        <taxon>Actinomycetota</taxon>
        <taxon>Actinomycetes</taxon>
        <taxon>Micrococcales</taxon>
        <taxon>Microbacteriaceae</taxon>
        <taxon>Gryllotalpicola</taxon>
    </lineage>
</organism>
<dbReference type="PANTHER" id="PTHR30472">
    <property type="entry name" value="FERRIC ENTEROBACTIN TRANSPORT SYSTEM PERMEASE PROTEIN"/>
    <property type="match status" value="1"/>
</dbReference>
<keyword evidence="6 8" id="KW-1133">Transmembrane helix</keyword>
<protein>
    <submittedName>
        <fullName evidence="9">Iron chelate uptake ABC transporter family permease subunit</fullName>
    </submittedName>
</protein>
<evidence type="ECO:0000256" key="3">
    <source>
        <dbReference type="ARBA" id="ARBA00022448"/>
    </source>
</evidence>
<comment type="similarity">
    <text evidence="2">Belongs to the binding-protein-dependent transport system permease family. FecCD subfamily.</text>
</comment>
<keyword evidence="10" id="KW-1185">Reference proteome</keyword>
<dbReference type="RefSeq" id="WP_344778526.1">
    <property type="nucleotide sequence ID" value="NZ_BAABBX010000017.1"/>
</dbReference>